<dbReference type="NCBIfam" id="NF008730">
    <property type="entry name" value="PRK11750.1"/>
    <property type="match status" value="1"/>
</dbReference>
<dbReference type="SUPFAM" id="SSF51395">
    <property type="entry name" value="FMN-linked oxidoreductases"/>
    <property type="match status" value="1"/>
</dbReference>
<keyword evidence="12" id="KW-0314">Glutamate biosynthesis</keyword>
<keyword evidence="8" id="KW-0315">Glutamine amidotransferase</keyword>
<dbReference type="Pfam" id="PF01493">
    <property type="entry name" value="GXGXG"/>
    <property type="match status" value="1"/>
</dbReference>
<protein>
    <submittedName>
        <fullName evidence="17">Glutamate synthase (Ferredoxin)</fullName>
        <ecNumber evidence="17">1.4.7.1</ecNumber>
    </submittedName>
</protein>
<dbReference type="Gene3D" id="2.160.20.60">
    <property type="entry name" value="Glutamate synthase, alpha subunit, C-terminal domain"/>
    <property type="match status" value="1"/>
</dbReference>
<comment type="cofactor">
    <cofactor evidence="2">
        <name>[3Fe-4S] cluster</name>
        <dbReference type="ChEBI" id="CHEBI:21137"/>
    </cofactor>
</comment>
<evidence type="ECO:0000256" key="11">
    <source>
        <dbReference type="ARBA" id="ARBA00023014"/>
    </source>
</evidence>
<dbReference type="InterPro" id="IPR006982">
    <property type="entry name" value="Glu_synth_centr_N"/>
</dbReference>
<comment type="pathway">
    <text evidence="14">Amino-acid biosynthesis.</text>
</comment>
<evidence type="ECO:0000256" key="9">
    <source>
        <dbReference type="ARBA" id="ARBA00023002"/>
    </source>
</evidence>
<evidence type="ECO:0000256" key="2">
    <source>
        <dbReference type="ARBA" id="ARBA00001927"/>
    </source>
</evidence>
<dbReference type="InterPro" id="IPR002489">
    <property type="entry name" value="Glu_synth_asu_C"/>
</dbReference>
<dbReference type="PANTHER" id="PTHR11938:SF133">
    <property type="entry name" value="GLUTAMATE SYNTHASE (NADH)"/>
    <property type="match status" value="1"/>
</dbReference>
<keyword evidence="11" id="KW-0411">Iron-sulfur</keyword>
<dbReference type="GO" id="GO:0016041">
    <property type="term" value="F:glutamate synthase (ferredoxin) activity"/>
    <property type="evidence" value="ECO:0007669"/>
    <property type="project" value="UniProtKB-EC"/>
</dbReference>
<dbReference type="PROSITE" id="PS51278">
    <property type="entry name" value="GATASE_TYPE_2"/>
    <property type="match status" value="1"/>
</dbReference>
<dbReference type="InterPro" id="IPR017932">
    <property type="entry name" value="GATase_2_dom"/>
</dbReference>
<dbReference type="Gene3D" id="3.20.20.70">
    <property type="entry name" value="Aldolase class I"/>
    <property type="match status" value="2"/>
</dbReference>
<comment type="cofactor">
    <cofactor evidence="1">
        <name>FMN</name>
        <dbReference type="ChEBI" id="CHEBI:58210"/>
    </cofactor>
</comment>
<keyword evidence="13" id="KW-0003">3Fe-4S</keyword>
<dbReference type="Gene3D" id="3.60.20.10">
    <property type="entry name" value="Glutamine Phosphoribosylpyrophosphate, subunit 1, domain 1"/>
    <property type="match status" value="1"/>
</dbReference>
<comment type="caution">
    <text evidence="17">The sequence shown here is derived from an EMBL/GenBank/DDBJ whole genome shotgun (WGS) entry which is preliminary data.</text>
</comment>
<keyword evidence="7" id="KW-0479">Metal-binding</keyword>
<dbReference type="Pfam" id="PF01645">
    <property type="entry name" value="Glu_synthase"/>
    <property type="match status" value="1"/>
</dbReference>
<dbReference type="InterPro" id="IPR013785">
    <property type="entry name" value="Aldolase_TIM"/>
</dbReference>
<evidence type="ECO:0000313" key="18">
    <source>
        <dbReference type="Proteomes" id="UP001225034"/>
    </source>
</evidence>
<dbReference type="CDD" id="cd00713">
    <property type="entry name" value="GltS"/>
    <property type="match status" value="1"/>
</dbReference>
<comment type="similarity">
    <text evidence="3">Belongs to the glutamate synthase family.</text>
</comment>
<evidence type="ECO:0000256" key="10">
    <source>
        <dbReference type="ARBA" id="ARBA00023004"/>
    </source>
</evidence>
<dbReference type="InterPro" id="IPR029055">
    <property type="entry name" value="Ntn_hydrolases_N"/>
</dbReference>
<feature type="compositionally biased region" description="Basic and acidic residues" evidence="15">
    <location>
        <begin position="917"/>
        <end position="928"/>
    </location>
</feature>
<evidence type="ECO:0000256" key="12">
    <source>
        <dbReference type="ARBA" id="ARBA00023164"/>
    </source>
</evidence>
<dbReference type="RefSeq" id="WP_306980066.1">
    <property type="nucleotide sequence ID" value="NZ_JAUSUA010000001.1"/>
</dbReference>
<name>A0ABT9YDR6_9BACI</name>
<keyword evidence="10" id="KW-0408">Iron</keyword>
<evidence type="ECO:0000259" key="16">
    <source>
        <dbReference type="PROSITE" id="PS51278"/>
    </source>
</evidence>
<evidence type="ECO:0000256" key="5">
    <source>
        <dbReference type="ARBA" id="ARBA00022630"/>
    </source>
</evidence>
<keyword evidence="4" id="KW-0028">Amino-acid biosynthesis</keyword>
<keyword evidence="9 17" id="KW-0560">Oxidoreductase</keyword>
<dbReference type="CDD" id="cd02808">
    <property type="entry name" value="GltS_FMN"/>
    <property type="match status" value="1"/>
</dbReference>
<dbReference type="SUPFAM" id="SSF56235">
    <property type="entry name" value="N-terminal nucleophile aminohydrolases (Ntn hydrolases)"/>
    <property type="match status" value="1"/>
</dbReference>
<reference evidence="17 18" key="1">
    <citation type="submission" date="2023-07" db="EMBL/GenBank/DDBJ databases">
        <title>Genomic Encyclopedia of Type Strains, Phase IV (KMG-IV): sequencing the most valuable type-strain genomes for metagenomic binning, comparative biology and taxonomic classification.</title>
        <authorList>
            <person name="Goeker M."/>
        </authorList>
    </citation>
    <scope>NUCLEOTIDE SEQUENCE [LARGE SCALE GENOMIC DNA]</scope>
    <source>
        <strain evidence="17 18">DSM 19154</strain>
    </source>
</reference>
<keyword evidence="6" id="KW-0288">FMN</keyword>
<evidence type="ECO:0000313" key="17">
    <source>
        <dbReference type="EMBL" id="MDQ0205985.1"/>
    </source>
</evidence>
<organism evidence="17 18">
    <name type="scientific">Alkalicoccobacillus murimartini</name>
    <dbReference type="NCBI Taxonomy" id="171685"/>
    <lineage>
        <taxon>Bacteria</taxon>
        <taxon>Bacillati</taxon>
        <taxon>Bacillota</taxon>
        <taxon>Bacilli</taxon>
        <taxon>Bacillales</taxon>
        <taxon>Bacillaceae</taxon>
        <taxon>Alkalicoccobacillus</taxon>
    </lineage>
</organism>
<dbReference type="SUPFAM" id="SSF69336">
    <property type="entry name" value="Alpha subunit of glutamate synthase, C-terminal domain"/>
    <property type="match status" value="1"/>
</dbReference>
<evidence type="ECO:0000256" key="7">
    <source>
        <dbReference type="ARBA" id="ARBA00022723"/>
    </source>
</evidence>
<gene>
    <name evidence="17" type="ORF">J2S05_000759</name>
</gene>
<evidence type="ECO:0000256" key="8">
    <source>
        <dbReference type="ARBA" id="ARBA00022962"/>
    </source>
</evidence>
<dbReference type="InterPro" id="IPR002932">
    <property type="entry name" value="Glu_synthdom"/>
</dbReference>
<accession>A0ABT9YDR6</accession>
<dbReference type="Pfam" id="PF04898">
    <property type="entry name" value="Glu_syn_central"/>
    <property type="match status" value="1"/>
</dbReference>
<evidence type="ECO:0000256" key="13">
    <source>
        <dbReference type="ARBA" id="ARBA00023291"/>
    </source>
</evidence>
<dbReference type="InterPro" id="IPR050711">
    <property type="entry name" value="ET-N_metabolism_enzyme"/>
</dbReference>
<sequence length="1530" mass="169642">MRNAGYPKKQGLYDPQFEHDNCGIGFLAHMKGKKSHQIITDALHVLRNLEHRGGQGDEVNTGDGAGILLQIPHRFFKVATEADMQLPNAGNYGVGMLFLPQDKKKRGTCISRVNEIAKEQSLEVLGWRKVPTNYKMLGNAARLSMPEIQQIFVKRPDNVTEELAFERKLYSLRKRAENELTSLVSDDESFYFASLSSRTIVYKGMLTTEQVGQFYLDIEDPLFESAIALVHSRFSTNTFPSWERAHPNRYMIHNGEINTVRGNVNWMHAREAKFATNLYGDSFDELKPIIDKEGSDSSMFDNALEFLSLSGRSLAHSAMMMIPEPWQNDTEMSAKKKAFYQYHSTLMEPWDGPTSIVFTDGRQIGACLDRNGLRPSRYYVTKDDYIILSSEVGVVDIKPENVLYKERLHPGQLLLVDTERGCIIPDEEIKEQIINEQPYEDWIKEQYVQLEDMLESSEVQQTDFTKARARQQAFGYTYEELSKVILPMAKDAIDPVSSMGYDSPLAVLSKRPQLLYSYFKQLFAQVTNPPIDAIREEIVTALGTTIGAEGNLIEPNASSARHIHLPMPILNNEELAKLRHNKLDGFKAAVLPILFTADNKAGSLERAMQELFDHADQAIQEGHTLLILSDRDMNTDQAAIPALLAVAGLHHELIRKGTRTDVSILLESGEPREVHHHAVLLGYGAEAINPYLVFDSIDEMIQDGLMDSVSYIEAVSRYIKTASKAVMKVLSKMGISTIQSYRGAQIFEAVGISTEVIDTYFTWTTSRIGGLTLDLIAEEVLARHSKAYTTAEGRDDTLEPGDDLQWRRNGEPHQYNPHSIHMLQNACRHNKYDLFKTYSASINEQTEQQTTLRGLFTFKMSDRPIPVHAVEPVEDVVKRFRTGAMSFGSISAEAHETLAIAMNRLGGKSNTGEGGEDPDRFTPDENGDLRRSSIKQVASGRFGVTSHYLVNADEIQIKVAQGAKPGEGGQLPGNKVYPWVAEVRGSTPGVGLISPPPHHDIYSIEDLAELIHDLKNANPKAKVSVKLVAGTGVGTIAAGVAKGRADGIIISGYDGGTGAAARTSLKHTGLPWEMGLAETHQTLVLNNLRDRVTIETDGKLMTGKDVIVAALLGAEEYAFSTAPLVVLGCIVMRVCHLDTCPVGIATQNPELRKKYMGQPEHVETFMRFIAEEMREIMAELGITTLDELIGRADLLKVREGVENKKVQNLDLSNLLYQPDPADHKKNYKTKEQDHQLELSLDMRELLEPSLPAINEGKPVQIQANVKNVDRVIGTIIGSKITEKYGKQGLPDDTIQIDLKGSAGQSMGAFLPRGMTISLEGDANDYTGKGLSGGKLAIFPPKESTYVAENSIIVGNTSFYGATSGEAYIRGIAGERFAVRNSGAKVVVEGVGDHGLEYMTGGIVVNIGAFGRNFAAGMSGGVAYVFDEKGLFHKRCNTEMVLLEELVEAEDQTQLKQLLEEHVRLTDSAQAKRILDQWEEYLSLFVKVIPKDYKRMLAAIERVKQDGVPENEAIMLAFQENKSDKSRVGGK</sequence>
<evidence type="ECO:0000256" key="14">
    <source>
        <dbReference type="ARBA" id="ARBA00029440"/>
    </source>
</evidence>
<dbReference type="CDD" id="cd00982">
    <property type="entry name" value="gltB_C"/>
    <property type="match status" value="1"/>
</dbReference>
<dbReference type="Pfam" id="PF00310">
    <property type="entry name" value="GATase_2"/>
    <property type="match status" value="1"/>
</dbReference>
<dbReference type="InterPro" id="IPR036485">
    <property type="entry name" value="Glu_synth_asu_C_sf"/>
</dbReference>
<evidence type="ECO:0000256" key="3">
    <source>
        <dbReference type="ARBA" id="ARBA00009716"/>
    </source>
</evidence>
<keyword evidence="5" id="KW-0285">Flavoprotein</keyword>
<dbReference type="PANTHER" id="PTHR11938">
    <property type="entry name" value="FAD NADPH DEHYDROGENASE/OXIDOREDUCTASE"/>
    <property type="match status" value="1"/>
</dbReference>
<dbReference type="EC" id="1.4.7.1" evidence="17"/>
<dbReference type="Proteomes" id="UP001225034">
    <property type="component" value="Unassembled WGS sequence"/>
</dbReference>
<keyword evidence="18" id="KW-1185">Reference proteome</keyword>
<proteinExistence type="inferred from homology"/>
<feature type="domain" description="Glutamine amidotransferase type-2" evidence="16">
    <location>
        <begin position="22"/>
        <end position="419"/>
    </location>
</feature>
<feature type="region of interest" description="Disordered" evidence="15">
    <location>
        <begin position="905"/>
        <end position="928"/>
    </location>
</feature>
<evidence type="ECO:0000256" key="4">
    <source>
        <dbReference type="ARBA" id="ARBA00022605"/>
    </source>
</evidence>
<dbReference type="EMBL" id="JAUSUA010000001">
    <property type="protein sequence ID" value="MDQ0205985.1"/>
    <property type="molecule type" value="Genomic_DNA"/>
</dbReference>
<evidence type="ECO:0000256" key="1">
    <source>
        <dbReference type="ARBA" id="ARBA00001917"/>
    </source>
</evidence>
<evidence type="ECO:0000256" key="6">
    <source>
        <dbReference type="ARBA" id="ARBA00022643"/>
    </source>
</evidence>
<evidence type="ECO:0000256" key="15">
    <source>
        <dbReference type="SAM" id="MobiDB-lite"/>
    </source>
</evidence>
<feature type="region of interest" description="Disordered" evidence="15">
    <location>
        <begin position="792"/>
        <end position="813"/>
    </location>
</feature>